<dbReference type="PROSITE" id="PS51898">
    <property type="entry name" value="TYR_RECOMBINASE"/>
    <property type="match status" value="1"/>
</dbReference>
<evidence type="ECO:0000259" key="2">
    <source>
        <dbReference type="PROSITE" id="PS51898"/>
    </source>
</evidence>
<feature type="non-terminal residue" evidence="3">
    <location>
        <position position="1"/>
    </location>
</feature>
<feature type="domain" description="Tyr recombinase" evidence="2">
    <location>
        <begin position="2"/>
        <end position="175"/>
    </location>
</feature>
<accession>T0XY98</accession>
<feature type="non-terminal residue" evidence="3">
    <location>
        <position position="175"/>
    </location>
</feature>
<protein>
    <submittedName>
        <fullName evidence="3">Integrase/recombinase xerD-like protein</fullName>
    </submittedName>
</protein>
<gene>
    <name evidence="3" type="ORF">B1A_21558</name>
</gene>
<dbReference type="InterPro" id="IPR013762">
    <property type="entry name" value="Integrase-like_cat_sf"/>
</dbReference>
<dbReference type="EMBL" id="AUZX01015933">
    <property type="protein sequence ID" value="EQD27751.1"/>
    <property type="molecule type" value="Genomic_DNA"/>
</dbReference>
<dbReference type="GO" id="GO:0003677">
    <property type="term" value="F:DNA binding"/>
    <property type="evidence" value="ECO:0007669"/>
    <property type="project" value="InterPro"/>
</dbReference>
<dbReference type="GO" id="GO:0006310">
    <property type="term" value="P:DNA recombination"/>
    <property type="evidence" value="ECO:0007669"/>
    <property type="project" value="UniProtKB-KW"/>
</dbReference>
<dbReference type="SUPFAM" id="SSF56349">
    <property type="entry name" value="DNA breaking-rejoining enzymes"/>
    <property type="match status" value="1"/>
</dbReference>
<evidence type="ECO:0000313" key="3">
    <source>
        <dbReference type="EMBL" id="EQD27751.1"/>
    </source>
</evidence>
<proteinExistence type="predicted"/>
<dbReference type="InterPro" id="IPR011010">
    <property type="entry name" value="DNA_brk_join_enz"/>
</dbReference>
<organism evidence="3">
    <name type="scientific">mine drainage metagenome</name>
    <dbReference type="NCBI Taxonomy" id="410659"/>
    <lineage>
        <taxon>unclassified sequences</taxon>
        <taxon>metagenomes</taxon>
        <taxon>ecological metagenomes</taxon>
    </lineage>
</organism>
<comment type="caution">
    <text evidence="3">The sequence shown here is derived from an EMBL/GenBank/DDBJ whole genome shotgun (WGS) entry which is preliminary data.</text>
</comment>
<dbReference type="CDD" id="cd00799">
    <property type="entry name" value="INT_Cre_C"/>
    <property type="match status" value="1"/>
</dbReference>
<name>T0XY98_9ZZZZ</name>
<dbReference type="AlphaFoldDB" id="T0XY98"/>
<sequence>QRPPAQKTPAIDEEVKRMVDAADPQTMMGLRDRALLLLGFAGALRRSELVALDVEDLSARPQGLAVLIANSKTDQEGEGAVITIPRVPHSPYCPVQAVLDWQFVAGITTGPLLRRLNRGDRVGRSRLTAQSVALIIKRLAAKVGLDAERYSGHSLRSGFLTSAARARASIFKMAD</sequence>
<dbReference type="Pfam" id="PF00589">
    <property type="entry name" value="Phage_integrase"/>
    <property type="match status" value="1"/>
</dbReference>
<dbReference type="PANTHER" id="PTHR34605:SF3">
    <property type="entry name" value="P CELL-TYPE AGGLUTINATION PROTEIN MAP4-LIKE-RELATED"/>
    <property type="match status" value="1"/>
</dbReference>
<dbReference type="InterPro" id="IPR002104">
    <property type="entry name" value="Integrase_catalytic"/>
</dbReference>
<dbReference type="Gene3D" id="1.10.443.10">
    <property type="entry name" value="Intergrase catalytic core"/>
    <property type="match status" value="1"/>
</dbReference>
<keyword evidence="1" id="KW-0233">DNA recombination</keyword>
<dbReference type="GO" id="GO:0015074">
    <property type="term" value="P:DNA integration"/>
    <property type="evidence" value="ECO:0007669"/>
    <property type="project" value="InterPro"/>
</dbReference>
<reference evidence="3" key="1">
    <citation type="submission" date="2013-08" db="EMBL/GenBank/DDBJ databases">
        <authorList>
            <person name="Mendez C."/>
            <person name="Richter M."/>
            <person name="Ferrer M."/>
            <person name="Sanchez J."/>
        </authorList>
    </citation>
    <scope>NUCLEOTIDE SEQUENCE</scope>
</reference>
<dbReference type="PANTHER" id="PTHR34605">
    <property type="entry name" value="PHAGE_INTEGRASE DOMAIN-CONTAINING PROTEIN"/>
    <property type="match status" value="1"/>
</dbReference>
<reference evidence="3" key="2">
    <citation type="journal article" date="2014" name="ISME J.">
        <title>Microbial stratification in low pH oxic and suboxic macroscopic growths along an acid mine drainage.</title>
        <authorList>
            <person name="Mendez-Garcia C."/>
            <person name="Mesa V."/>
            <person name="Sprenger R.R."/>
            <person name="Richter M."/>
            <person name="Diez M.S."/>
            <person name="Solano J."/>
            <person name="Bargiela R."/>
            <person name="Golyshina O.V."/>
            <person name="Manteca A."/>
            <person name="Ramos J.L."/>
            <person name="Gallego J.R."/>
            <person name="Llorente I."/>
            <person name="Martins Dos Santos V.A."/>
            <person name="Jensen O.N."/>
            <person name="Pelaez A.I."/>
            <person name="Sanchez J."/>
            <person name="Ferrer M."/>
        </authorList>
    </citation>
    <scope>NUCLEOTIDE SEQUENCE</scope>
</reference>
<dbReference type="InterPro" id="IPR052925">
    <property type="entry name" value="Phage_Integrase-like_Recomb"/>
</dbReference>
<evidence type="ECO:0000256" key="1">
    <source>
        <dbReference type="ARBA" id="ARBA00023172"/>
    </source>
</evidence>